<dbReference type="AlphaFoldDB" id="A0A6A2YUQ6"/>
<reference evidence="5" key="1">
    <citation type="submission" date="2019-09" db="EMBL/GenBank/DDBJ databases">
        <title>Draft genome information of white flower Hibiscus syriacus.</title>
        <authorList>
            <person name="Kim Y.-M."/>
        </authorList>
    </citation>
    <scope>NUCLEOTIDE SEQUENCE [LARGE SCALE GENOMIC DNA]</scope>
    <source>
        <strain evidence="5">YM2019G1</strain>
    </source>
</reference>
<comment type="caution">
    <text evidence="5">The sequence shown here is derived from an EMBL/GenBank/DDBJ whole genome shotgun (WGS) entry which is preliminary data.</text>
</comment>
<feature type="chain" id="PRO_5025586918" evidence="3">
    <location>
        <begin position="24"/>
        <end position="116"/>
    </location>
</feature>
<dbReference type="EMBL" id="VEPZ02001271">
    <property type="protein sequence ID" value="KAE8683146.1"/>
    <property type="molecule type" value="Genomic_DNA"/>
</dbReference>
<sequence length="116" mass="13146">MQQFYRFLLLLSLLFHSLIISDAVRVSDVGGWTPIKNLNDPHVTKIAEFAVNEYNKQSKASLKLVAVVSGDSQLASGMTYRLLLKANDGTMTNEYRAVVWEQVQQDFKKLIVFIPI</sequence>
<organism evidence="5 6">
    <name type="scientific">Hibiscus syriacus</name>
    <name type="common">Rose of Sharon</name>
    <dbReference type="NCBI Taxonomy" id="106335"/>
    <lineage>
        <taxon>Eukaryota</taxon>
        <taxon>Viridiplantae</taxon>
        <taxon>Streptophyta</taxon>
        <taxon>Embryophyta</taxon>
        <taxon>Tracheophyta</taxon>
        <taxon>Spermatophyta</taxon>
        <taxon>Magnoliopsida</taxon>
        <taxon>eudicotyledons</taxon>
        <taxon>Gunneridae</taxon>
        <taxon>Pentapetalae</taxon>
        <taxon>rosids</taxon>
        <taxon>malvids</taxon>
        <taxon>Malvales</taxon>
        <taxon>Malvaceae</taxon>
        <taxon>Malvoideae</taxon>
        <taxon>Hibiscus</taxon>
    </lineage>
</organism>
<dbReference type="InterPro" id="IPR046350">
    <property type="entry name" value="Cystatin_sf"/>
</dbReference>
<keyword evidence="6" id="KW-1185">Reference proteome</keyword>
<feature type="signal peptide" evidence="3">
    <location>
        <begin position="1"/>
        <end position="23"/>
    </location>
</feature>
<keyword evidence="2" id="KW-0789">Thiol protease inhibitor</keyword>
<feature type="domain" description="Cystatin" evidence="4">
    <location>
        <begin position="27"/>
        <end position="116"/>
    </location>
</feature>
<dbReference type="SMART" id="SM00043">
    <property type="entry name" value="CY"/>
    <property type="match status" value="1"/>
</dbReference>
<dbReference type="PANTHER" id="PTHR47364">
    <property type="entry name" value="CYSTEINE PROTEINASE INHIBITOR 5"/>
    <property type="match status" value="1"/>
</dbReference>
<dbReference type="GO" id="GO:0004869">
    <property type="term" value="F:cysteine-type endopeptidase inhibitor activity"/>
    <property type="evidence" value="ECO:0007669"/>
    <property type="project" value="UniProtKB-KW"/>
</dbReference>
<dbReference type="InterPro" id="IPR000010">
    <property type="entry name" value="Cystatin_dom"/>
</dbReference>
<evidence type="ECO:0000313" key="6">
    <source>
        <dbReference type="Proteomes" id="UP000436088"/>
    </source>
</evidence>
<evidence type="ECO:0000256" key="2">
    <source>
        <dbReference type="ARBA" id="ARBA00022704"/>
    </source>
</evidence>
<evidence type="ECO:0000256" key="3">
    <source>
        <dbReference type="SAM" id="SignalP"/>
    </source>
</evidence>
<dbReference type="Pfam" id="PF16845">
    <property type="entry name" value="SQAPI"/>
    <property type="match status" value="1"/>
</dbReference>
<gene>
    <name evidence="5" type="ORF">F3Y22_tig00111213pilonHSYRG00185</name>
</gene>
<keyword evidence="1" id="KW-0646">Protease inhibitor</keyword>
<proteinExistence type="predicted"/>
<dbReference type="Proteomes" id="UP000436088">
    <property type="component" value="Unassembled WGS sequence"/>
</dbReference>
<dbReference type="CDD" id="cd00042">
    <property type="entry name" value="CY"/>
    <property type="match status" value="1"/>
</dbReference>
<name>A0A6A2YUQ6_HIBSY</name>
<evidence type="ECO:0000256" key="1">
    <source>
        <dbReference type="ARBA" id="ARBA00022690"/>
    </source>
</evidence>
<dbReference type="PANTHER" id="PTHR47364:SF2">
    <property type="entry name" value="CYSTEINE PROTEINASE INHIBITOR 5"/>
    <property type="match status" value="1"/>
</dbReference>
<dbReference type="OrthoDB" id="2016588at2759"/>
<dbReference type="Gene3D" id="3.10.450.10">
    <property type="match status" value="1"/>
</dbReference>
<accession>A0A6A2YUQ6</accession>
<evidence type="ECO:0000313" key="5">
    <source>
        <dbReference type="EMBL" id="KAE8683146.1"/>
    </source>
</evidence>
<evidence type="ECO:0000259" key="4">
    <source>
        <dbReference type="SMART" id="SM00043"/>
    </source>
</evidence>
<protein>
    <submittedName>
        <fullName evidence="5">MO25-like protein</fullName>
    </submittedName>
</protein>
<keyword evidence="3" id="KW-0732">Signal</keyword>
<dbReference type="SUPFAM" id="SSF54403">
    <property type="entry name" value="Cystatin/monellin"/>
    <property type="match status" value="1"/>
</dbReference>